<keyword evidence="2" id="KW-1185">Reference proteome</keyword>
<reference evidence="1 2" key="1">
    <citation type="submission" date="2020-01" db="EMBL/GenBank/DDBJ databases">
        <title>Sulfitobacter sediminilitoris sp. nov., isolated from a tidal flat.</title>
        <authorList>
            <person name="Park S."/>
            <person name="Yoon J.-H."/>
        </authorList>
    </citation>
    <scope>NUCLEOTIDE SEQUENCE [LARGE SCALE GENOMIC DNA]</scope>
    <source>
        <strain evidence="1 2">JBTF-M27</strain>
    </source>
</reference>
<dbReference type="Proteomes" id="UP000468591">
    <property type="component" value="Unassembled WGS sequence"/>
</dbReference>
<sequence length="448" mass="47062">MPQWRGIRAPLEIPPGRLLAPRLPLDAEPLITIPGLDEVERALGFRRGAQTWLSELTMLAKDSRGVALVTVDPDQIVAAFTGDGPRAVPDLAMFQGLRIALAILLTDGWRLRAPASGRSSLGQPAYALAKAIFGETSAPVSFGWPDATTDKIGSDADATDAGHALATLPHVSALPAYNIAGGISLGSPPLLRLSHPSFGGPKATPRAGSSAISELVGPPGFADPTGLHARAAAVARSDTPWPSSPDVLVIRARDLLDMSGQLAAMRALELHASDARAAMKIERYAGWLEGALSAQIVPEGPYAWRVQNRGALNTLRIDRAEGWVIDMSRSTGILGTSRYGPTLFVALDPASSAPFLALRSTTAAVTADPAFVEVVEAGPELSNVNREGCQTVFTAEGRGQIKFRSSAKPAVKLGRLSLEVVPTESDLWHVSLPTRAASETLSIAVGCP</sequence>
<protein>
    <submittedName>
        <fullName evidence="1">Uncharacterized protein</fullName>
    </submittedName>
</protein>
<name>A0A6P0CFJ5_9RHOB</name>
<evidence type="ECO:0000313" key="1">
    <source>
        <dbReference type="EMBL" id="NEK24971.1"/>
    </source>
</evidence>
<dbReference type="AlphaFoldDB" id="A0A6P0CFJ5"/>
<dbReference type="RefSeq" id="WP_164356121.1">
    <property type="nucleotide sequence ID" value="NZ_JAABNT010000030.1"/>
</dbReference>
<accession>A0A6P0CFJ5</accession>
<organism evidence="1 2">
    <name type="scientific">Sulfitobacter sediminilitoris</name>
    <dbReference type="NCBI Taxonomy" id="2698830"/>
    <lineage>
        <taxon>Bacteria</taxon>
        <taxon>Pseudomonadati</taxon>
        <taxon>Pseudomonadota</taxon>
        <taxon>Alphaproteobacteria</taxon>
        <taxon>Rhodobacterales</taxon>
        <taxon>Roseobacteraceae</taxon>
        <taxon>Sulfitobacter</taxon>
    </lineage>
</organism>
<evidence type="ECO:0000313" key="2">
    <source>
        <dbReference type="Proteomes" id="UP000468591"/>
    </source>
</evidence>
<comment type="caution">
    <text evidence="1">The sequence shown here is derived from an EMBL/GenBank/DDBJ whole genome shotgun (WGS) entry which is preliminary data.</text>
</comment>
<dbReference type="EMBL" id="JAABNT010000030">
    <property type="protein sequence ID" value="NEK24971.1"/>
    <property type="molecule type" value="Genomic_DNA"/>
</dbReference>
<proteinExistence type="predicted"/>
<gene>
    <name evidence="1" type="ORF">GV827_21615</name>
</gene>